<feature type="domain" description="Glycosyl transferase family 1" evidence="1">
    <location>
        <begin position="1"/>
        <end position="76"/>
    </location>
</feature>
<evidence type="ECO:0000313" key="2">
    <source>
        <dbReference type="EMBL" id="GAI68661.1"/>
    </source>
</evidence>
<name>X1RNW4_9ZZZZ</name>
<reference evidence="2" key="1">
    <citation type="journal article" date="2014" name="Front. Microbiol.">
        <title>High frequency of phylogenetically diverse reductive dehalogenase-homologous genes in deep subseafloor sedimentary metagenomes.</title>
        <authorList>
            <person name="Kawai M."/>
            <person name="Futagami T."/>
            <person name="Toyoda A."/>
            <person name="Takaki Y."/>
            <person name="Nishi S."/>
            <person name="Hori S."/>
            <person name="Arai W."/>
            <person name="Tsubouchi T."/>
            <person name="Morono Y."/>
            <person name="Uchiyama I."/>
            <person name="Ito T."/>
            <person name="Fujiyama A."/>
            <person name="Inagaki F."/>
            <person name="Takami H."/>
        </authorList>
    </citation>
    <scope>NUCLEOTIDE SEQUENCE</scope>
    <source>
        <strain evidence="2">Expedition CK06-06</strain>
    </source>
</reference>
<proteinExistence type="predicted"/>
<dbReference type="PANTHER" id="PTHR45947:SF3">
    <property type="entry name" value="SULFOQUINOVOSYL TRANSFERASE SQD2"/>
    <property type="match status" value="1"/>
</dbReference>
<feature type="non-terminal residue" evidence="2">
    <location>
        <position position="81"/>
    </location>
</feature>
<organism evidence="2">
    <name type="scientific">marine sediment metagenome</name>
    <dbReference type="NCBI Taxonomy" id="412755"/>
    <lineage>
        <taxon>unclassified sequences</taxon>
        <taxon>metagenomes</taxon>
        <taxon>ecological metagenomes</taxon>
    </lineage>
</organism>
<dbReference type="InterPro" id="IPR001296">
    <property type="entry name" value="Glyco_trans_1"/>
</dbReference>
<dbReference type="AlphaFoldDB" id="X1RNW4"/>
<dbReference type="GO" id="GO:0016757">
    <property type="term" value="F:glycosyltransferase activity"/>
    <property type="evidence" value="ECO:0007669"/>
    <property type="project" value="InterPro"/>
</dbReference>
<comment type="caution">
    <text evidence="2">The sequence shown here is derived from an EMBL/GenBank/DDBJ whole genome shotgun (WGS) entry which is preliminary data.</text>
</comment>
<dbReference type="EMBL" id="BARW01000737">
    <property type="protein sequence ID" value="GAI68661.1"/>
    <property type="molecule type" value="Genomic_DNA"/>
</dbReference>
<protein>
    <recommendedName>
        <fullName evidence="1">Glycosyl transferase family 1 domain-containing protein</fullName>
    </recommendedName>
</protein>
<dbReference type="Gene3D" id="3.40.50.2000">
    <property type="entry name" value="Glycogen Phosphorylase B"/>
    <property type="match status" value="1"/>
</dbReference>
<dbReference type="Pfam" id="PF00534">
    <property type="entry name" value="Glycos_transf_1"/>
    <property type="match status" value="1"/>
</dbReference>
<dbReference type="SUPFAM" id="SSF53756">
    <property type="entry name" value="UDP-Glycosyltransferase/glycogen phosphorylase"/>
    <property type="match status" value="1"/>
</dbReference>
<dbReference type="InterPro" id="IPR050194">
    <property type="entry name" value="Glycosyltransferase_grp1"/>
</dbReference>
<evidence type="ECO:0000259" key="1">
    <source>
        <dbReference type="Pfam" id="PF00534"/>
    </source>
</evidence>
<accession>X1RNW4</accession>
<gene>
    <name evidence="2" type="ORF">S12H4_02830</name>
</gene>
<sequence>MKSSKVFVLPSTREGFGIVVIEANACGIPVMTINHKDNAASDLIEEGKNGFVCQLDEKEIAKNIMKVIKNRNRMKKVCTNS</sequence>
<dbReference type="PANTHER" id="PTHR45947">
    <property type="entry name" value="SULFOQUINOVOSYL TRANSFERASE SQD2"/>
    <property type="match status" value="1"/>
</dbReference>